<accession>A0A5N7BYG5</accession>
<gene>
    <name evidence="1" type="ORF">BDV23DRAFT_175273</name>
</gene>
<name>A0A5N7BYG5_PETAA</name>
<proteinExistence type="predicted"/>
<dbReference type="OrthoDB" id="3800738at2759"/>
<dbReference type="AlphaFoldDB" id="A0A5N7BYG5"/>
<reference evidence="1" key="1">
    <citation type="submission" date="2019-04" db="EMBL/GenBank/DDBJ databases">
        <title>Friends and foes A comparative genomics studyof 23 Aspergillus species from section Flavi.</title>
        <authorList>
            <consortium name="DOE Joint Genome Institute"/>
            <person name="Kjaerbolling I."/>
            <person name="Vesth T."/>
            <person name="Frisvad J.C."/>
            <person name="Nybo J.L."/>
            <person name="Theobald S."/>
            <person name="Kildgaard S."/>
            <person name="Isbrandt T."/>
            <person name="Kuo A."/>
            <person name="Sato A."/>
            <person name="Lyhne E.K."/>
            <person name="Kogle M.E."/>
            <person name="Wiebenga A."/>
            <person name="Kun R.S."/>
            <person name="Lubbers R.J."/>
            <person name="Makela M.R."/>
            <person name="Barry K."/>
            <person name="Chovatia M."/>
            <person name="Clum A."/>
            <person name="Daum C."/>
            <person name="Haridas S."/>
            <person name="He G."/>
            <person name="LaButti K."/>
            <person name="Lipzen A."/>
            <person name="Mondo S."/>
            <person name="Riley R."/>
            <person name="Salamov A."/>
            <person name="Simmons B.A."/>
            <person name="Magnuson J.K."/>
            <person name="Henrissat B."/>
            <person name="Mortensen U.H."/>
            <person name="Larsen T.O."/>
            <person name="Devries R.P."/>
            <person name="Grigoriev I.V."/>
            <person name="Machida M."/>
            <person name="Baker S.E."/>
            <person name="Andersen M.R."/>
        </authorList>
    </citation>
    <scope>NUCLEOTIDE SEQUENCE [LARGE SCALE GENOMIC DNA]</scope>
    <source>
        <strain evidence="1">IBT 14317</strain>
    </source>
</reference>
<dbReference type="Proteomes" id="UP000326877">
    <property type="component" value="Unassembled WGS sequence"/>
</dbReference>
<evidence type="ECO:0000313" key="1">
    <source>
        <dbReference type="EMBL" id="KAE8386673.1"/>
    </source>
</evidence>
<protein>
    <submittedName>
        <fullName evidence="1">Uncharacterized protein</fullName>
    </submittedName>
</protein>
<dbReference type="EMBL" id="ML735307">
    <property type="protein sequence ID" value="KAE8386673.1"/>
    <property type="molecule type" value="Genomic_DNA"/>
</dbReference>
<organism evidence="1">
    <name type="scientific">Petromyces alliaceus</name>
    <name type="common">Aspergillus alliaceus</name>
    <dbReference type="NCBI Taxonomy" id="209559"/>
    <lineage>
        <taxon>Eukaryota</taxon>
        <taxon>Fungi</taxon>
        <taxon>Dikarya</taxon>
        <taxon>Ascomycota</taxon>
        <taxon>Pezizomycotina</taxon>
        <taxon>Eurotiomycetes</taxon>
        <taxon>Eurotiomycetidae</taxon>
        <taxon>Eurotiales</taxon>
        <taxon>Aspergillaceae</taxon>
        <taxon>Aspergillus</taxon>
        <taxon>Aspergillus subgen. Circumdati</taxon>
    </lineage>
</organism>
<sequence>MKTPLVSAHRVTDIRSYPNAYSLEIVDSFNPLLLKHFGSVYFNLNGDGIFHCADYFNTDLTWWLTARAFIRASASWRRMLVSQPAPSAPSALGYGWQEYGNVMVTISKGHIVECPHQLTLPLCSIYPSLYFRAVWGRLKGSTTSGSHKKFCRDLLHETSDIIHFQHSRDVDHHEPTDVQA</sequence>